<feature type="region of interest" description="Disordered" evidence="12">
    <location>
        <begin position="314"/>
        <end position="393"/>
    </location>
</feature>
<feature type="domain" description="Phorbol-ester/DAG-type" evidence="13">
    <location>
        <begin position="131"/>
        <end position="181"/>
    </location>
</feature>
<keyword evidence="7" id="KW-0677">Repeat</keyword>
<evidence type="ECO:0000256" key="2">
    <source>
        <dbReference type="ARBA" id="ARBA00004496"/>
    </source>
</evidence>
<dbReference type="PRINTS" id="PR00008">
    <property type="entry name" value="DAGPEDOMAIN"/>
</dbReference>
<keyword evidence="4" id="KW-0723">Serine/threonine-protein kinase</keyword>
<keyword evidence="8" id="KW-0863">Zinc-finger</keyword>
<evidence type="ECO:0000256" key="1">
    <source>
        <dbReference type="ARBA" id="ARBA00004370"/>
    </source>
</evidence>
<evidence type="ECO:0000256" key="3">
    <source>
        <dbReference type="ARBA" id="ARBA00022490"/>
    </source>
</evidence>
<keyword evidence="11" id="KW-0472">Membrane</keyword>
<feature type="compositionally biased region" description="Polar residues" evidence="12">
    <location>
        <begin position="15"/>
        <end position="25"/>
    </location>
</feature>
<keyword evidence="6" id="KW-0479">Metal-binding</keyword>
<evidence type="ECO:0000313" key="14">
    <source>
        <dbReference type="EnsemblMetazoa" id="Aqu2.1.38689_001"/>
    </source>
</evidence>
<protein>
    <recommendedName>
        <fullName evidence="13">Phorbol-ester/DAG-type domain-containing protein</fullName>
    </recommendedName>
</protein>
<feature type="compositionally biased region" description="Low complexity" evidence="12">
    <location>
        <begin position="1"/>
        <end position="14"/>
    </location>
</feature>
<dbReference type="CDD" id="cd20795">
    <property type="entry name" value="C1_PKD_rpt1"/>
    <property type="match status" value="1"/>
</dbReference>
<reference evidence="14" key="1">
    <citation type="submission" date="2017-05" db="UniProtKB">
        <authorList>
            <consortium name="EnsemblMetazoa"/>
        </authorList>
    </citation>
    <scope>IDENTIFICATION</scope>
</reference>
<dbReference type="InterPro" id="IPR002219">
    <property type="entry name" value="PKC_DAG/PE"/>
</dbReference>
<evidence type="ECO:0000256" key="6">
    <source>
        <dbReference type="ARBA" id="ARBA00022723"/>
    </source>
</evidence>
<evidence type="ECO:0000256" key="4">
    <source>
        <dbReference type="ARBA" id="ARBA00022527"/>
    </source>
</evidence>
<dbReference type="SMART" id="SM00109">
    <property type="entry name" value="C1"/>
    <property type="match status" value="2"/>
</dbReference>
<evidence type="ECO:0000256" key="8">
    <source>
        <dbReference type="ARBA" id="ARBA00022771"/>
    </source>
</evidence>
<dbReference type="AlphaFoldDB" id="A0A1X7VG03"/>
<dbReference type="PROSITE" id="PS00479">
    <property type="entry name" value="ZF_DAG_PE_1"/>
    <property type="match status" value="1"/>
</dbReference>
<comment type="subcellular location">
    <subcellularLocation>
        <location evidence="2">Cytoplasm</location>
    </subcellularLocation>
    <subcellularLocation>
        <location evidence="1">Membrane</location>
    </subcellularLocation>
</comment>
<dbReference type="Gene3D" id="3.30.60.20">
    <property type="match status" value="2"/>
</dbReference>
<dbReference type="Pfam" id="PF25525">
    <property type="entry name" value="Ubiquitin_PRKD1_N"/>
    <property type="match status" value="1"/>
</dbReference>
<evidence type="ECO:0000259" key="13">
    <source>
        <dbReference type="PROSITE" id="PS50081"/>
    </source>
</evidence>
<keyword evidence="10" id="KW-0862">Zinc</keyword>
<dbReference type="PROSITE" id="PS50081">
    <property type="entry name" value="ZF_DAG_PE_2"/>
    <property type="match status" value="2"/>
</dbReference>
<name>A0A1X7VG03_AMPQE</name>
<dbReference type="GO" id="GO:0035556">
    <property type="term" value="P:intracellular signal transduction"/>
    <property type="evidence" value="ECO:0007669"/>
    <property type="project" value="TreeGrafter"/>
</dbReference>
<evidence type="ECO:0000256" key="10">
    <source>
        <dbReference type="ARBA" id="ARBA00022833"/>
    </source>
</evidence>
<evidence type="ECO:0000256" key="11">
    <source>
        <dbReference type="ARBA" id="ARBA00023136"/>
    </source>
</evidence>
<dbReference type="GO" id="GO:0004674">
    <property type="term" value="F:protein serine/threonine kinase activity"/>
    <property type="evidence" value="ECO:0007669"/>
    <property type="project" value="UniProtKB-KW"/>
</dbReference>
<feature type="region of interest" description="Disordered" evidence="12">
    <location>
        <begin position="1"/>
        <end position="26"/>
    </location>
</feature>
<evidence type="ECO:0000256" key="5">
    <source>
        <dbReference type="ARBA" id="ARBA00022679"/>
    </source>
</evidence>
<evidence type="ECO:0000256" key="7">
    <source>
        <dbReference type="ARBA" id="ARBA00022737"/>
    </source>
</evidence>
<dbReference type="GO" id="GO:0005829">
    <property type="term" value="C:cytosol"/>
    <property type="evidence" value="ECO:0007669"/>
    <property type="project" value="TreeGrafter"/>
</dbReference>
<dbReference type="EnsemblMetazoa" id="Aqu2.1.38689_001">
    <property type="protein sequence ID" value="Aqu2.1.38689_001"/>
    <property type="gene ID" value="Aqu2.1.38689"/>
</dbReference>
<sequence length="393" mass="43480">MSSADEAASTASASNGSVPSLSLTGENGLEEPKLTIQFQCGLLREEETFMGYDLQIMGLDTLQEYVCDMLTFKYPDHPYGDLYEKVTLYKHDKDTDSLQVLTERDNITDGLLIEIVLVAKAKQIYNESICPHILSVHTYKAPTFCDHCGVVMFGILKQGLKCEGCDKNFHKGCAFKLPNDCTRHWGDNPPSSSTSSLQRIPKGSSSLPRSSSSNRLRERKETWSGRPLWIDKALHNRPQVPHTFFIQSFKKPTACHHCKKLIKGVFRNGMKCKDCQFSCHKKCVKDVGSNCPGEVPSLSRVDNGEWGHSRIMTNIISNEHVSDDHSTKEGETGRGEETSPTSSLSSQEHLESESAVPMDPIAEEPSGGEDAVSNDDSEHNPAENVPSANITLQ</sequence>
<dbReference type="CDD" id="cd20796">
    <property type="entry name" value="C1_PKD_rpt2"/>
    <property type="match status" value="1"/>
</dbReference>
<dbReference type="FunFam" id="3.30.60.20:FF:000021">
    <property type="entry name" value="Serine/threonine-protein kinase"/>
    <property type="match status" value="1"/>
</dbReference>
<dbReference type="SUPFAM" id="SSF57889">
    <property type="entry name" value="Cysteine-rich domain"/>
    <property type="match status" value="2"/>
</dbReference>
<evidence type="ECO:0000256" key="12">
    <source>
        <dbReference type="SAM" id="MobiDB-lite"/>
    </source>
</evidence>
<dbReference type="eggNOG" id="KOG4236">
    <property type="taxonomic scope" value="Eukaryota"/>
</dbReference>
<dbReference type="InterPro" id="IPR020454">
    <property type="entry name" value="DAG/PE-bd"/>
</dbReference>
<dbReference type="Pfam" id="PF00130">
    <property type="entry name" value="C1_1"/>
    <property type="match status" value="2"/>
</dbReference>
<feature type="region of interest" description="Disordered" evidence="12">
    <location>
        <begin position="188"/>
        <end position="219"/>
    </location>
</feature>
<dbReference type="InterPro" id="IPR046349">
    <property type="entry name" value="C1-like_sf"/>
</dbReference>
<organism evidence="14">
    <name type="scientific">Amphimedon queenslandica</name>
    <name type="common">Sponge</name>
    <dbReference type="NCBI Taxonomy" id="400682"/>
    <lineage>
        <taxon>Eukaryota</taxon>
        <taxon>Metazoa</taxon>
        <taxon>Porifera</taxon>
        <taxon>Demospongiae</taxon>
        <taxon>Heteroscleromorpha</taxon>
        <taxon>Haplosclerida</taxon>
        <taxon>Niphatidae</taxon>
        <taxon>Amphimedon</taxon>
    </lineage>
</organism>
<dbReference type="PANTHER" id="PTHR22968">
    <property type="entry name" value="PROTEIN KINASE C, MU"/>
    <property type="match status" value="1"/>
</dbReference>
<keyword evidence="9" id="KW-0418">Kinase</keyword>
<dbReference type="GO" id="GO:0016020">
    <property type="term" value="C:membrane"/>
    <property type="evidence" value="ECO:0007669"/>
    <property type="project" value="UniProtKB-SubCell"/>
</dbReference>
<accession>A0A1X7VG03</accession>
<feature type="compositionally biased region" description="Low complexity" evidence="12">
    <location>
        <begin position="338"/>
        <end position="347"/>
    </location>
</feature>
<proteinExistence type="predicted"/>
<feature type="domain" description="Phorbol-ester/DAG-type" evidence="13">
    <location>
        <begin position="241"/>
        <end position="291"/>
    </location>
</feature>
<feature type="compositionally biased region" description="Polar residues" evidence="12">
    <location>
        <begin position="189"/>
        <end position="198"/>
    </location>
</feature>
<dbReference type="GO" id="GO:0008270">
    <property type="term" value="F:zinc ion binding"/>
    <property type="evidence" value="ECO:0007669"/>
    <property type="project" value="UniProtKB-KW"/>
</dbReference>
<dbReference type="InParanoid" id="A0A1X7VG03"/>
<evidence type="ECO:0000256" key="9">
    <source>
        <dbReference type="ARBA" id="ARBA00022777"/>
    </source>
</evidence>
<dbReference type="OrthoDB" id="74314at2759"/>
<dbReference type="GO" id="GO:0007200">
    <property type="term" value="P:phospholipase C-activating G protein-coupled receptor signaling pathway"/>
    <property type="evidence" value="ECO:0007669"/>
    <property type="project" value="TreeGrafter"/>
</dbReference>
<keyword evidence="3" id="KW-0963">Cytoplasm</keyword>
<feature type="compositionally biased region" description="Low complexity" evidence="12">
    <location>
        <begin position="204"/>
        <end position="214"/>
    </location>
</feature>
<feature type="compositionally biased region" description="Basic and acidic residues" evidence="12">
    <location>
        <begin position="320"/>
        <end position="337"/>
    </location>
</feature>
<dbReference type="PANTHER" id="PTHR22968:SF24">
    <property type="entry name" value="SERINE_THREONINE-PROTEIN KINASE"/>
    <property type="match status" value="1"/>
</dbReference>
<keyword evidence="5" id="KW-0808">Transferase</keyword>
<dbReference type="InterPro" id="IPR057764">
    <property type="entry name" value="Ubiquitin_PRKD1-3_N"/>
</dbReference>